<evidence type="ECO:0000313" key="3">
    <source>
        <dbReference type="Proteomes" id="UP001072034"/>
    </source>
</evidence>
<accession>A0ABT4IBP2</accession>
<feature type="transmembrane region" description="Helical" evidence="1">
    <location>
        <begin position="254"/>
        <end position="272"/>
    </location>
</feature>
<evidence type="ECO:0008006" key="4">
    <source>
        <dbReference type="Google" id="ProtNLM"/>
    </source>
</evidence>
<comment type="caution">
    <text evidence="2">The sequence shown here is derived from an EMBL/GenBank/DDBJ whole genome shotgun (WGS) entry which is preliminary data.</text>
</comment>
<name>A0ABT4IBP2_9ACTO</name>
<feature type="transmembrane region" description="Helical" evidence="1">
    <location>
        <begin position="20"/>
        <end position="38"/>
    </location>
</feature>
<proteinExistence type="predicted"/>
<organism evidence="2 3">
    <name type="scientific">Actinomyces israelii</name>
    <dbReference type="NCBI Taxonomy" id="1659"/>
    <lineage>
        <taxon>Bacteria</taxon>
        <taxon>Bacillati</taxon>
        <taxon>Actinomycetota</taxon>
        <taxon>Actinomycetes</taxon>
        <taxon>Actinomycetales</taxon>
        <taxon>Actinomycetaceae</taxon>
        <taxon>Actinomyces</taxon>
    </lineage>
</organism>
<keyword evidence="1" id="KW-0812">Transmembrane</keyword>
<keyword evidence="3" id="KW-1185">Reference proteome</keyword>
<dbReference type="RefSeq" id="WP_268918436.1">
    <property type="nucleotide sequence ID" value="NZ_CP124548.1"/>
</dbReference>
<dbReference type="EMBL" id="JAPTMY010000040">
    <property type="protein sequence ID" value="MCZ0859160.1"/>
    <property type="molecule type" value="Genomic_DNA"/>
</dbReference>
<dbReference type="Proteomes" id="UP001072034">
    <property type="component" value="Unassembled WGS sequence"/>
</dbReference>
<feature type="transmembrane region" description="Helical" evidence="1">
    <location>
        <begin position="330"/>
        <end position="350"/>
    </location>
</feature>
<sequence length="371" mass="40267">MISTEISGGFRTAWRHRRSAVGVALMVTAVCAIFTVALSDVIMETSVIIGARNLRQRDAVTFTTYYHTSLRPMDPSTAIMENLGERIDSGAAYTAVLGNVEIENHSFAGGNRTVILIGDSAQAAVSGVEVCSPAPCAMVGENIKNEFDGPLYIGGQTVPVVARTPSTATLFDPNATGIDLGSTVLINLPTSSLDHLNDTEQEEALTRTVLFAPTDEDVVQFLYDIDNEDEYLALVPHRIAADQPERYRDIMTRAGLYGLSLLALTVLILFAYSTSVRSTLRQERAEFLLRHQYGATTAEIRVRVAVFLASTMLVLPTCAILFFSLAGPPITTAAAAAEVALLVIYLALLAQTTRRISRTFSSTGSRRRRDR</sequence>
<keyword evidence="1" id="KW-0472">Membrane</keyword>
<evidence type="ECO:0000313" key="2">
    <source>
        <dbReference type="EMBL" id="MCZ0859160.1"/>
    </source>
</evidence>
<evidence type="ECO:0000256" key="1">
    <source>
        <dbReference type="SAM" id="Phobius"/>
    </source>
</evidence>
<protein>
    <recommendedName>
        <fullName evidence="4">ABC transporter permease</fullName>
    </recommendedName>
</protein>
<keyword evidence="1" id="KW-1133">Transmembrane helix</keyword>
<gene>
    <name evidence="2" type="ORF">OHJ16_14040</name>
</gene>
<reference evidence="2" key="1">
    <citation type="submission" date="2022-10" db="EMBL/GenBank/DDBJ databases">
        <title>Genome sequence of Actinomyces israelii ATCC 10048.</title>
        <authorList>
            <person name="Watt R.M."/>
            <person name="Tong W.M."/>
        </authorList>
    </citation>
    <scope>NUCLEOTIDE SEQUENCE</scope>
    <source>
        <strain evidence="2">ATCC 10048</strain>
    </source>
</reference>
<feature type="transmembrane region" description="Helical" evidence="1">
    <location>
        <begin position="304"/>
        <end position="324"/>
    </location>
</feature>